<dbReference type="InterPro" id="IPR036757">
    <property type="entry name" value="TFR-like_dimer_dom_sf"/>
</dbReference>
<dbReference type="Pfam" id="PF04389">
    <property type="entry name" value="Peptidase_M28"/>
    <property type="match status" value="1"/>
</dbReference>
<dbReference type="Pfam" id="PF02225">
    <property type="entry name" value="PA"/>
    <property type="match status" value="1"/>
</dbReference>
<dbReference type="Proteomes" id="UP000193922">
    <property type="component" value="Unassembled WGS sequence"/>
</dbReference>
<dbReference type="CDD" id="cd02121">
    <property type="entry name" value="PA_GCPII_like"/>
    <property type="match status" value="1"/>
</dbReference>
<dbReference type="SUPFAM" id="SSF47672">
    <property type="entry name" value="Transferrin receptor-like dimerisation domain"/>
    <property type="match status" value="1"/>
</dbReference>
<dbReference type="PANTHER" id="PTHR10404">
    <property type="entry name" value="N-ACETYLATED-ALPHA-LINKED ACIDIC DIPEPTIDASE"/>
    <property type="match status" value="1"/>
</dbReference>
<dbReference type="InterPro" id="IPR003137">
    <property type="entry name" value="PA_domain"/>
</dbReference>
<gene>
    <name evidence="6" type="ORF">DL89DRAFT_320175</name>
</gene>
<feature type="domain" description="Transferrin receptor-like dimerisation" evidence="4">
    <location>
        <begin position="550"/>
        <end position="671"/>
    </location>
</feature>
<dbReference type="EMBL" id="MCFD01000001">
    <property type="protein sequence ID" value="ORX74722.1"/>
    <property type="molecule type" value="Genomic_DNA"/>
</dbReference>
<dbReference type="Gene3D" id="3.40.630.10">
    <property type="entry name" value="Zn peptidases"/>
    <property type="match status" value="1"/>
</dbReference>
<dbReference type="SUPFAM" id="SSF53187">
    <property type="entry name" value="Zn-dependent exopeptidases"/>
    <property type="match status" value="1"/>
</dbReference>
<keyword evidence="2" id="KW-1133">Transmembrane helix</keyword>
<comment type="caution">
    <text evidence="6">The sequence shown here is derived from an EMBL/GenBank/DDBJ whole genome shotgun (WGS) entry which is preliminary data.</text>
</comment>
<evidence type="ECO:0000256" key="1">
    <source>
        <dbReference type="ARBA" id="ARBA00005634"/>
    </source>
</evidence>
<keyword evidence="7" id="KW-1185">Reference proteome</keyword>
<evidence type="ECO:0000313" key="6">
    <source>
        <dbReference type="EMBL" id="ORX74722.1"/>
    </source>
</evidence>
<organism evidence="6 7">
    <name type="scientific">Linderina pennispora</name>
    <dbReference type="NCBI Taxonomy" id="61395"/>
    <lineage>
        <taxon>Eukaryota</taxon>
        <taxon>Fungi</taxon>
        <taxon>Fungi incertae sedis</taxon>
        <taxon>Zoopagomycota</taxon>
        <taxon>Kickxellomycotina</taxon>
        <taxon>Kickxellomycetes</taxon>
        <taxon>Kickxellales</taxon>
        <taxon>Kickxellaceae</taxon>
        <taxon>Linderina</taxon>
    </lineage>
</organism>
<protein>
    <submittedName>
        <fullName evidence="6">Zn-dependent exopeptidase</fullName>
    </submittedName>
</protein>
<dbReference type="OrthoDB" id="5841748at2759"/>
<keyword evidence="2" id="KW-0812">Transmembrane</keyword>
<evidence type="ECO:0000259" key="3">
    <source>
        <dbReference type="Pfam" id="PF02225"/>
    </source>
</evidence>
<dbReference type="Gene3D" id="1.20.930.40">
    <property type="entry name" value="Transferrin receptor-like, dimerisation domain"/>
    <property type="match status" value="1"/>
</dbReference>
<dbReference type="SUPFAM" id="SSF52025">
    <property type="entry name" value="PA domain"/>
    <property type="match status" value="1"/>
</dbReference>
<sequence length="674" mass="73610">MDEATKELLGEHHQALAIAAAVVLVAGVAIFSQSLPDCLMSQPVHALGRIHAGKVFFKIPSPKHLKHHLEMLTSSTHFGGRDYEAGKYTQAAKAIEYYPWVGMPADRQVVVFNGTTNKIEYTADLKEDEIPGDPATQYRTNLPAFHAYSFSGNVSGPLVFANYGESSDFQALSSWNVSVKGHVVLVKAGRVALGVKVQLAEQLGALGVLVFADPQDDGSGRGKVYPDGPWRPAGSLERDSAALQHIYPGDPLTPGHAATRTAPRLHPADAKNLPGIPSLPLPFRAALPLLQMLAGHGVLFSGHWTGPSPLHVNVLNSVKYEQRPIRNVIGRIAGEEEPDHAVIIGSHHDAWSAGAAGAGAGTSALLEVARGLGQLLRLGWRPRRTIILASWDASELAHVGATELWHTLHVTGVSGHTLAAASSPLLAGLLKDVARQVPLANISHVGLPGMHSAAFQMHGGVGSLELGFTGQPGAHHANHDSLQWMLRFADPHMRRLQAIARLSGMLLLRLADDPVLALRPTAYVGRIRRSLHDLERLVSRKHNATRRVRHIRHAVRVLQTNAMLVEHDYARLRRVYGTGCQMSGRRRAACVRLRKSINDRAYKLERMLTDPEGLAGRRWYKHVMLAPGRLTGTHVQEFPGLTEAALDGHWRRFRALEKRTGDILYEAAWFLRET</sequence>
<evidence type="ECO:0000256" key="2">
    <source>
        <dbReference type="SAM" id="Phobius"/>
    </source>
</evidence>
<reference evidence="6 7" key="1">
    <citation type="submission" date="2016-07" db="EMBL/GenBank/DDBJ databases">
        <title>Pervasive Adenine N6-methylation of Active Genes in Fungi.</title>
        <authorList>
            <consortium name="DOE Joint Genome Institute"/>
            <person name="Mondo S.J."/>
            <person name="Dannebaum R.O."/>
            <person name="Kuo R.C."/>
            <person name="Labutti K."/>
            <person name="Haridas S."/>
            <person name="Kuo A."/>
            <person name="Salamov A."/>
            <person name="Ahrendt S.R."/>
            <person name="Lipzen A."/>
            <person name="Sullivan W."/>
            <person name="Andreopoulos W.B."/>
            <person name="Clum A."/>
            <person name="Lindquist E."/>
            <person name="Daum C."/>
            <person name="Ramamoorthy G.K."/>
            <person name="Gryganskyi A."/>
            <person name="Culley D."/>
            <person name="Magnuson J.K."/>
            <person name="James T.Y."/>
            <person name="O'Malley M.A."/>
            <person name="Stajich J.E."/>
            <person name="Spatafora J.W."/>
            <person name="Visel A."/>
            <person name="Grigoriev I.V."/>
        </authorList>
    </citation>
    <scope>NUCLEOTIDE SEQUENCE [LARGE SCALE GENOMIC DNA]</scope>
    <source>
        <strain evidence="6 7">ATCC 12442</strain>
    </source>
</reference>
<dbReference type="GeneID" id="63807837"/>
<dbReference type="InterPro" id="IPR039373">
    <property type="entry name" value="Peptidase_M28B"/>
</dbReference>
<dbReference type="Gene3D" id="3.50.30.30">
    <property type="match status" value="1"/>
</dbReference>
<evidence type="ECO:0000259" key="5">
    <source>
        <dbReference type="Pfam" id="PF04389"/>
    </source>
</evidence>
<feature type="domain" description="Peptidase M28" evidence="5">
    <location>
        <begin position="327"/>
        <end position="405"/>
    </location>
</feature>
<dbReference type="GO" id="GO:0004180">
    <property type="term" value="F:carboxypeptidase activity"/>
    <property type="evidence" value="ECO:0007669"/>
    <property type="project" value="TreeGrafter"/>
</dbReference>
<dbReference type="Pfam" id="PF04253">
    <property type="entry name" value="TFR_dimer"/>
    <property type="match status" value="1"/>
</dbReference>
<feature type="domain" description="PA" evidence="3">
    <location>
        <begin position="154"/>
        <end position="241"/>
    </location>
</feature>
<dbReference type="InterPro" id="IPR007365">
    <property type="entry name" value="TFR-like_dimer_dom"/>
</dbReference>
<feature type="transmembrane region" description="Helical" evidence="2">
    <location>
        <begin position="15"/>
        <end position="35"/>
    </location>
</feature>
<evidence type="ECO:0000313" key="7">
    <source>
        <dbReference type="Proteomes" id="UP000193922"/>
    </source>
</evidence>
<dbReference type="AlphaFoldDB" id="A0A1Y1WMM4"/>
<dbReference type="PANTHER" id="PTHR10404:SF46">
    <property type="entry name" value="VACUOLAR PROTEIN SORTING-ASSOCIATED PROTEIN 70"/>
    <property type="match status" value="1"/>
</dbReference>
<proteinExistence type="inferred from homology"/>
<keyword evidence="2" id="KW-0472">Membrane</keyword>
<evidence type="ECO:0000259" key="4">
    <source>
        <dbReference type="Pfam" id="PF04253"/>
    </source>
</evidence>
<dbReference type="RefSeq" id="XP_040747933.1">
    <property type="nucleotide sequence ID" value="XM_040891189.1"/>
</dbReference>
<dbReference type="InterPro" id="IPR007484">
    <property type="entry name" value="Peptidase_M28"/>
</dbReference>
<comment type="similarity">
    <text evidence="1">Belongs to the peptidase M28 family. M28B subfamily.</text>
</comment>
<accession>A0A1Y1WMM4</accession>
<dbReference type="STRING" id="61395.A0A1Y1WMM4"/>
<dbReference type="InterPro" id="IPR046450">
    <property type="entry name" value="PA_dom_sf"/>
</dbReference>
<name>A0A1Y1WMM4_9FUNG</name>